<evidence type="ECO:0000313" key="2">
    <source>
        <dbReference type="Proteomes" id="UP001066276"/>
    </source>
</evidence>
<evidence type="ECO:0000313" key="1">
    <source>
        <dbReference type="EMBL" id="KAJ1192318.1"/>
    </source>
</evidence>
<reference evidence="1" key="1">
    <citation type="journal article" date="2022" name="bioRxiv">
        <title>Sequencing and chromosome-scale assembly of the giantPleurodeles waltlgenome.</title>
        <authorList>
            <person name="Brown T."/>
            <person name="Elewa A."/>
            <person name="Iarovenko S."/>
            <person name="Subramanian E."/>
            <person name="Araus A.J."/>
            <person name="Petzold A."/>
            <person name="Susuki M."/>
            <person name="Suzuki K.-i.T."/>
            <person name="Hayashi T."/>
            <person name="Toyoda A."/>
            <person name="Oliveira C."/>
            <person name="Osipova E."/>
            <person name="Leigh N.D."/>
            <person name="Simon A."/>
            <person name="Yun M.H."/>
        </authorList>
    </citation>
    <scope>NUCLEOTIDE SEQUENCE</scope>
    <source>
        <strain evidence="1">20211129_DDA</strain>
        <tissue evidence="1">Liver</tissue>
    </source>
</reference>
<dbReference type="AlphaFoldDB" id="A0AAV7UTA1"/>
<proteinExistence type="predicted"/>
<name>A0AAV7UTA1_PLEWA</name>
<gene>
    <name evidence="1" type="ORF">NDU88_001629</name>
</gene>
<accession>A0AAV7UTA1</accession>
<keyword evidence="2" id="KW-1185">Reference proteome</keyword>
<sequence>MPLAPSPLGAGFCARFGGPDGETDARRGGKKDGRQILLWATGGASLSYSGWRGAPVPGIVSGPAAGYRSYHRRGLRRVDQDQAKPYPLLNGADLHRREEQCLKNCASPHHTK</sequence>
<comment type="caution">
    <text evidence="1">The sequence shown here is derived from an EMBL/GenBank/DDBJ whole genome shotgun (WGS) entry which is preliminary data.</text>
</comment>
<dbReference type="Proteomes" id="UP001066276">
    <property type="component" value="Chromosome 2_2"/>
</dbReference>
<organism evidence="1 2">
    <name type="scientific">Pleurodeles waltl</name>
    <name type="common">Iberian ribbed newt</name>
    <dbReference type="NCBI Taxonomy" id="8319"/>
    <lineage>
        <taxon>Eukaryota</taxon>
        <taxon>Metazoa</taxon>
        <taxon>Chordata</taxon>
        <taxon>Craniata</taxon>
        <taxon>Vertebrata</taxon>
        <taxon>Euteleostomi</taxon>
        <taxon>Amphibia</taxon>
        <taxon>Batrachia</taxon>
        <taxon>Caudata</taxon>
        <taxon>Salamandroidea</taxon>
        <taxon>Salamandridae</taxon>
        <taxon>Pleurodelinae</taxon>
        <taxon>Pleurodeles</taxon>
    </lineage>
</organism>
<protein>
    <submittedName>
        <fullName evidence="1">Uncharacterized protein</fullName>
    </submittedName>
</protein>
<dbReference type="EMBL" id="JANPWB010000004">
    <property type="protein sequence ID" value="KAJ1192318.1"/>
    <property type="molecule type" value="Genomic_DNA"/>
</dbReference>